<keyword evidence="2" id="KW-1185">Reference proteome</keyword>
<dbReference type="EMBL" id="FQUX01000002">
    <property type="protein sequence ID" value="SHF08361.1"/>
    <property type="molecule type" value="Genomic_DNA"/>
</dbReference>
<proteinExistence type="predicted"/>
<evidence type="ECO:0008006" key="3">
    <source>
        <dbReference type="Google" id="ProtNLM"/>
    </source>
</evidence>
<dbReference type="RefSeq" id="WP_143153152.1">
    <property type="nucleotide sequence ID" value="NZ_FQUX01000002.1"/>
</dbReference>
<evidence type="ECO:0000313" key="2">
    <source>
        <dbReference type="Proteomes" id="UP000184406"/>
    </source>
</evidence>
<dbReference type="Pfam" id="PF08907">
    <property type="entry name" value="DUF1853"/>
    <property type="match status" value="1"/>
</dbReference>
<sequence length="271" mass="32386">MDHKNISYYRAFFNTPSLWTGELDGLKQFVLPEIYFENLEMGLIPSNVRLGHKIEHIFLKLIQHSRQYKVIAHNIPIRKEKVSLGEIDFILQDVDSKQFIHIELTYKFYVVPEEAENLEYDLIGPNQRDSFKSKKERIINHQIPLLKTPEATSVLHNLNINPEEIVHRVCFKSQLFTPFMVNNLDVVPFNPNSISGRWVPFHKFKSPEFFEYRYYLPSKPEWLLDPHNEVNWLRYNEILDVVKVQLEKRNSPLLWMKSSDFNIVKLFVLWW</sequence>
<protein>
    <recommendedName>
        <fullName evidence="3">DUF1853 domain-containing protein</fullName>
    </recommendedName>
</protein>
<organism evidence="1 2">
    <name type="scientific">Arenibacter palladensis</name>
    <dbReference type="NCBI Taxonomy" id="237373"/>
    <lineage>
        <taxon>Bacteria</taxon>
        <taxon>Pseudomonadati</taxon>
        <taxon>Bacteroidota</taxon>
        <taxon>Flavobacteriia</taxon>
        <taxon>Flavobacteriales</taxon>
        <taxon>Flavobacteriaceae</taxon>
        <taxon>Arenibacter</taxon>
    </lineage>
</organism>
<reference evidence="2" key="1">
    <citation type="submission" date="2016-11" db="EMBL/GenBank/DDBJ databases">
        <authorList>
            <person name="Varghese N."/>
            <person name="Submissions S."/>
        </authorList>
    </citation>
    <scope>NUCLEOTIDE SEQUENCE [LARGE SCALE GENOMIC DNA]</scope>
    <source>
        <strain evidence="2">DSM 17539</strain>
    </source>
</reference>
<dbReference type="AlphaFoldDB" id="A0A1M4YRN2"/>
<evidence type="ECO:0000313" key="1">
    <source>
        <dbReference type="EMBL" id="SHF08361.1"/>
    </source>
</evidence>
<accession>A0A1M4YRN2</accession>
<name>A0A1M4YRN2_9FLAO</name>
<gene>
    <name evidence="1" type="ORF">SAMN03080594_102545</name>
</gene>
<dbReference type="Proteomes" id="UP000184406">
    <property type="component" value="Unassembled WGS sequence"/>
</dbReference>
<dbReference type="OrthoDB" id="1466769at2"/>
<dbReference type="InterPro" id="IPR015003">
    <property type="entry name" value="DUF1853"/>
</dbReference>